<dbReference type="InterPro" id="IPR036322">
    <property type="entry name" value="WD40_repeat_dom_sf"/>
</dbReference>
<dbReference type="HOGENOM" id="CLU_014831_6_1_1"/>
<keyword evidence="5" id="KW-0498">Mitosis</keyword>
<dbReference type="Proteomes" id="UP000026915">
    <property type="component" value="Chromosome 6"/>
</dbReference>
<keyword evidence="6" id="KW-0131">Cell cycle</keyword>
<dbReference type="PANTHER" id="PTHR19918">
    <property type="entry name" value="CELL DIVISION CYCLE 20 CDC20 FIZZY -RELATED"/>
    <property type="match status" value="1"/>
</dbReference>
<dbReference type="STRING" id="3641.A0A061G7P3"/>
<protein>
    <submittedName>
        <fullName evidence="9">Transducin family protein / WD-40 repeat family protein</fullName>
    </submittedName>
</protein>
<comment type="similarity">
    <text evidence="1">Belongs to the WD repeat CDC20/Fizzy family.</text>
</comment>
<dbReference type="InterPro" id="IPR015943">
    <property type="entry name" value="WD40/YVTN_repeat-like_dom_sf"/>
</dbReference>
<dbReference type="PANTHER" id="PTHR19918:SF56">
    <property type="entry name" value="ANAPHASE-PROMOTING COMPLEX SUBUNIT 4-LIKE WD40 DOMAIN-CONTAINING PROTEIN"/>
    <property type="match status" value="1"/>
</dbReference>
<evidence type="ECO:0000256" key="2">
    <source>
        <dbReference type="ARBA" id="ARBA00022574"/>
    </source>
</evidence>
<dbReference type="InterPro" id="IPR056150">
    <property type="entry name" value="WD40_CDC20-Fz"/>
</dbReference>
<sequence>MNALQQLILQRTDTQDDLDRFIPNRSAMDFDYAHYMLTQGRKIIEKTDNIRSPCTEAYQKRLAEALNMNQTRILAFKNKRPMSGRDMIRSEMGSQPAKKRRYISQTSERTLDAPEILDDFSLNLLDWGCNNVLAIALNDIVYLWDASNGSASELVTINSEDGPITSVSWAPDGQHIAIGLNNSHVQLWDCQVKRQLRTLRGGHRHGTRVNALAWNNHILTTGGMDARVINNDVRVREHTVECYMGHQLEVCSLKWSSSGQQLASGGNDNLLFIWDRFMASSNSRTQWLHKLDDHTAAVKALAWCPFQRNLLASGGSRSDQCIRFWNTHTGACLNSVDTGSEVCALLWNKHERELLSSHGFPDNQLILWKYPSMKKMAELLGHKSRALYMAESPNGCTVATAAGDERLQFWNVFGTPEVAISAAKLEPEPFANISRIR</sequence>
<dbReference type="OMA" id="INITACE"/>
<dbReference type="GO" id="GO:1905786">
    <property type="term" value="P:positive regulation of anaphase-promoting complex-dependent catabolic process"/>
    <property type="evidence" value="ECO:0000318"/>
    <property type="project" value="GO_Central"/>
</dbReference>
<evidence type="ECO:0000256" key="6">
    <source>
        <dbReference type="ARBA" id="ARBA00023306"/>
    </source>
</evidence>
<gene>
    <name evidence="9" type="ORF">TCM_027256</name>
</gene>
<dbReference type="GO" id="GO:1990757">
    <property type="term" value="F:ubiquitin ligase activator activity"/>
    <property type="evidence" value="ECO:0000318"/>
    <property type="project" value="GO_Central"/>
</dbReference>
<name>A0A061G7P3_THECC</name>
<evidence type="ECO:0000256" key="3">
    <source>
        <dbReference type="ARBA" id="ARBA00022618"/>
    </source>
</evidence>
<keyword evidence="4" id="KW-0677">Repeat</keyword>
<dbReference type="InParanoid" id="A0A061G7P3"/>
<dbReference type="UniPathway" id="UPA00143"/>
<dbReference type="InterPro" id="IPR001680">
    <property type="entry name" value="WD40_rpt"/>
</dbReference>
<dbReference type="SUPFAM" id="SSF50978">
    <property type="entry name" value="WD40 repeat-like"/>
    <property type="match status" value="1"/>
</dbReference>
<feature type="repeat" description="WD" evidence="7">
    <location>
        <begin position="379"/>
        <end position="412"/>
    </location>
</feature>
<evidence type="ECO:0000313" key="10">
    <source>
        <dbReference type="Proteomes" id="UP000026915"/>
    </source>
</evidence>
<keyword evidence="10" id="KW-1185">Reference proteome</keyword>
<feature type="domain" description="CDC20/Fizzy WD40" evidence="8">
    <location>
        <begin position="111"/>
        <end position="410"/>
    </location>
</feature>
<feature type="repeat" description="WD" evidence="7">
    <location>
        <begin position="157"/>
        <end position="198"/>
    </location>
</feature>
<proteinExistence type="inferred from homology"/>
<organism evidence="9 10">
    <name type="scientific">Theobroma cacao</name>
    <name type="common">Cacao</name>
    <name type="synonym">Cocoa</name>
    <dbReference type="NCBI Taxonomy" id="3641"/>
    <lineage>
        <taxon>Eukaryota</taxon>
        <taxon>Viridiplantae</taxon>
        <taxon>Streptophyta</taxon>
        <taxon>Embryophyta</taxon>
        <taxon>Tracheophyta</taxon>
        <taxon>Spermatophyta</taxon>
        <taxon>Magnoliopsida</taxon>
        <taxon>eudicotyledons</taxon>
        <taxon>Gunneridae</taxon>
        <taxon>Pentapetalae</taxon>
        <taxon>rosids</taxon>
        <taxon>malvids</taxon>
        <taxon>Malvales</taxon>
        <taxon>Malvaceae</taxon>
        <taxon>Byttnerioideae</taxon>
        <taxon>Theobroma</taxon>
    </lineage>
</organism>
<evidence type="ECO:0000259" key="8">
    <source>
        <dbReference type="Pfam" id="PF24807"/>
    </source>
</evidence>
<dbReference type="GO" id="GO:0016567">
    <property type="term" value="P:protein ubiquitination"/>
    <property type="evidence" value="ECO:0007669"/>
    <property type="project" value="UniProtKB-UniPathway"/>
</dbReference>
<dbReference type="InterPro" id="IPR033010">
    <property type="entry name" value="Cdc20/Fizzy"/>
</dbReference>
<dbReference type="Pfam" id="PF24807">
    <property type="entry name" value="WD40_CDC20-Fz"/>
    <property type="match status" value="1"/>
</dbReference>
<dbReference type="PROSITE" id="PS00678">
    <property type="entry name" value="WD_REPEATS_1"/>
    <property type="match status" value="1"/>
</dbReference>
<dbReference type="GO" id="GO:0031145">
    <property type="term" value="P:anaphase-promoting complex-dependent catabolic process"/>
    <property type="evidence" value="ECO:0000318"/>
    <property type="project" value="GO_Central"/>
</dbReference>
<evidence type="ECO:0000256" key="7">
    <source>
        <dbReference type="PROSITE-ProRule" id="PRU00221"/>
    </source>
</evidence>
<dbReference type="PROSITE" id="PS50294">
    <property type="entry name" value="WD_REPEATS_REGION"/>
    <property type="match status" value="2"/>
</dbReference>
<accession>A0A061G7P3</accession>
<dbReference type="GO" id="GO:0010997">
    <property type="term" value="F:anaphase-promoting complex binding"/>
    <property type="evidence" value="ECO:0000318"/>
    <property type="project" value="GO_Central"/>
</dbReference>
<dbReference type="EMBL" id="CM001884">
    <property type="protein sequence ID" value="EOY25885.1"/>
    <property type="molecule type" value="Genomic_DNA"/>
</dbReference>
<dbReference type="AlphaFoldDB" id="A0A061G7P3"/>
<dbReference type="SMART" id="SM00320">
    <property type="entry name" value="WD40"/>
    <property type="match status" value="6"/>
</dbReference>
<evidence type="ECO:0000256" key="1">
    <source>
        <dbReference type="ARBA" id="ARBA00006445"/>
    </source>
</evidence>
<dbReference type="PROSITE" id="PS50082">
    <property type="entry name" value="WD_REPEATS_2"/>
    <property type="match status" value="3"/>
</dbReference>
<reference evidence="9 10" key="1">
    <citation type="journal article" date="2013" name="Genome Biol.">
        <title>The genome sequence of the most widely cultivated cacao type and its use to identify candidate genes regulating pod color.</title>
        <authorList>
            <person name="Motamayor J.C."/>
            <person name="Mockaitis K."/>
            <person name="Schmutz J."/>
            <person name="Haiminen N."/>
            <person name="Iii D.L."/>
            <person name="Cornejo O."/>
            <person name="Findley S.D."/>
            <person name="Zheng P."/>
            <person name="Utro F."/>
            <person name="Royaert S."/>
            <person name="Saski C."/>
            <person name="Jenkins J."/>
            <person name="Podicheti R."/>
            <person name="Zhao M."/>
            <person name="Scheffler B.E."/>
            <person name="Stack J.C."/>
            <person name="Feltus F.A."/>
            <person name="Mustiga G.M."/>
            <person name="Amores F."/>
            <person name="Phillips W."/>
            <person name="Marelli J.P."/>
            <person name="May G.D."/>
            <person name="Shapiro H."/>
            <person name="Ma J."/>
            <person name="Bustamante C.D."/>
            <person name="Schnell R.J."/>
            <person name="Main D."/>
            <person name="Gilbert D."/>
            <person name="Parida L."/>
            <person name="Kuhn D.N."/>
        </authorList>
    </citation>
    <scope>NUCLEOTIDE SEQUENCE [LARGE SCALE GENOMIC DNA]</scope>
    <source>
        <strain evidence="10">cv. Matina 1-6</strain>
    </source>
</reference>
<dbReference type="eggNOG" id="KOG0305">
    <property type="taxonomic scope" value="Eukaryota"/>
</dbReference>
<evidence type="ECO:0000313" key="9">
    <source>
        <dbReference type="EMBL" id="EOY25885.1"/>
    </source>
</evidence>
<dbReference type="GO" id="GO:0051301">
    <property type="term" value="P:cell division"/>
    <property type="evidence" value="ECO:0007669"/>
    <property type="project" value="UniProtKB-KW"/>
</dbReference>
<evidence type="ECO:0000256" key="4">
    <source>
        <dbReference type="ARBA" id="ARBA00022737"/>
    </source>
</evidence>
<dbReference type="InterPro" id="IPR019775">
    <property type="entry name" value="WD40_repeat_CS"/>
</dbReference>
<feature type="repeat" description="WD" evidence="7">
    <location>
        <begin position="243"/>
        <end position="275"/>
    </location>
</feature>
<keyword evidence="2 7" id="KW-0853">WD repeat</keyword>
<dbReference type="Gramene" id="EOY25885">
    <property type="protein sequence ID" value="EOY25885"/>
    <property type="gene ID" value="TCM_027256"/>
</dbReference>
<evidence type="ECO:0000256" key="5">
    <source>
        <dbReference type="ARBA" id="ARBA00022776"/>
    </source>
</evidence>
<dbReference type="GO" id="GO:0005680">
    <property type="term" value="C:anaphase-promoting complex"/>
    <property type="evidence" value="ECO:0000318"/>
    <property type="project" value="GO_Central"/>
</dbReference>
<dbReference type="Gene3D" id="2.130.10.10">
    <property type="entry name" value="YVTN repeat-like/Quinoprotein amine dehydrogenase"/>
    <property type="match status" value="1"/>
</dbReference>
<keyword evidence="3" id="KW-0132">Cell division</keyword>